<protein>
    <submittedName>
        <fullName evidence="2">Uncharacterized protein</fullName>
    </submittedName>
</protein>
<feature type="signal peptide" evidence="1">
    <location>
        <begin position="1"/>
        <end position="19"/>
    </location>
</feature>
<feature type="chain" id="PRO_5043654390" evidence="1">
    <location>
        <begin position="20"/>
        <end position="631"/>
    </location>
</feature>
<proteinExistence type="predicted"/>
<dbReference type="AlphaFoldDB" id="A0AAW1MJH6"/>
<reference evidence="2" key="1">
    <citation type="submission" date="2024-03" db="EMBL/GenBank/DDBJ databases">
        <title>WGS assembly of Saponaria officinalis var. Norfolk2.</title>
        <authorList>
            <person name="Jenkins J."/>
            <person name="Shu S."/>
            <person name="Grimwood J."/>
            <person name="Barry K."/>
            <person name="Goodstein D."/>
            <person name="Schmutz J."/>
            <person name="Leebens-Mack J."/>
            <person name="Osbourn A."/>
        </authorList>
    </citation>
    <scope>NUCLEOTIDE SEQUENCE [LARGE SCALE GENOMIC DNA]</scope>
    <source>
        <strain evidence="2">JIC</strain>
    </source>
</reference>
<gene>
    <name evidence="2" type="ORF">RND81_02G044000</name>
</gene>
<sequence length="631" mass="70944">MVMLIFALHLRTLSPPLLSQLKQCLLEVANLYALSSPTSNSVDDMIGLCYFQRSANSSSDELKIAYSPRGNGFSLRDFHYAVNRLPVDSYSSPSLADSFLFCDLDISCLLSHELLHCIGGKEIDRKIVLISSCLMANMDSTFRKYLLDAADRCVSVEFVFLEQNSNQFSDFSDSVNKFRGQICDLENCSFNTYLPDGLVFNGLVKRWVGELTTDDIMQWQAHLVFQRSLACSINEIFCKLCNSSNYITDVFNPCKKSMKVDEHTLLSKESWRSWISHCPVSSAVYLNVTERTNLASLSECVMVGKPYIVIPSDSMETDTTDESDKCQLNNSLFQGLCRALYSQNQGLVCWTSCNIEAMRETTFHYYYILQPSDNGMLLLRRLAGAEEILPFPDLSQYESSVAEEIDNYVQSCLQEVELRDYNPVQHIGGFHQKINELVLESSQFGPVNSDITNTATECQDIPSVQPSLATNVPTLQPRISPVTQDHENESEIVDLTQQWEQLVDGSTPKITSMPSKPSSPEKFLSEEWEKLIVGGGMTMHSAPSEHNADDSRTSPIVTQRPLDTRTSKILERLGHPQQRISKVTSPTVLSNITTNAGNMTESRLSAQTNKVLTTTSCLMKPTFHRLKRKQR</sequence>
<keyword evidence="3" id="KW-1185">Reference proteome</keyword>
<dbReference type="EMBL" id="JBDFQZ010000002">
    <property type="protein sequence ID" value="KAK9748219.1"/>
    <property type="molecule type" value="Genomic_DNA"/>
</dbReference>
<evidence type="ECO:0000313" key="2">
    <source>
        <dbReference type="EMBL" id="KAK9748219.1"/>
    </source>
</evidence>
<keyword evidence="1" id="KW-0732">Signal</keyword>
<dbReference type="PANTHER" id="PTHR38390:SF2">
    <property type="entry name" value="OS01G0103900 PROTEIN"/>
    <property type="match status" value="1"/>
</dbReference>
<dbReference type="Proteomes" id="UP001443914">
    <property type="component" value="Unassembled WGS sequence"/>
</dbReference>
<organism evidence="2 3">
    <name type="scientific">Saponaria officinalis</name>
    <name type="common">Common soapwort</name>
    <name type="synonym">Lychnis saponaria</name>
    <dbReference type="NCBI Taxonomy" id="3572"/>
    <lineage>
        <taxon>Eukaryota</taxon>
        <taxon>Viridiplantae</taxon>
        <taxon>Streptophyta</taxon>
        <taxon>Embryophyta</taxon>
        <taxon>Tracheophyta</taxon>
        <taxon>Spermatophyta</taxon>
        <taxon>Magnoliopsida</taxon>
        <taxon>eudicotyledons</taxon>
        <taxon>Gunneridae</taxon>
        <taxon>Pentapetalae</taxon>
        <taxon>Caryophyllales</taxon>
        <taxon>Caryophyllaceae</taxon>
        <taxon>Caryophylleae</taxon>
        <taxon>Saponaria</taxon>
    </lineage>
</organism>
<accession>A0AAW1MJH6</accession>
<evidence type="ECO:0000256" key="1">
    <source>
        <dbReference type="SAM" id="SignalP"/>
    </source>
</evidence>
<name>A0AAW1MJH6_SAPOF</name>
<comment type="caution">
    <text evidence="2">The sequence shown here is derived from an EMBL/GenBank/DDBJ whole genome shotgun (WGS) entry which is preliminary data.</text>
</comment>
<evidence type="ECO:0000313" key="3">
    <source>
        <dbReference type="Proteomes" id="UP001443914"/>
    </source>
</evidence>
<dbReference type="PANTHER" id="PTHR38390">
    <property type="entry name" value="OS01G0103900 PROTEIN"/>
    <property type="match status" value="1"/>
</dbReference>